<dbReference type="Proteomes" id="UP000323454">
    <property type="component" value="Unassembled WGS sequence"/>
</dbReference>
<evidence type="ECO:0000313" key="2">
    <source>
        <dbReference type="Proteomes" id="UP000323454"/>
    </source>
</evidence>
<name>A0A5B2X0H8_9PSEU</name>
<protein>
    <recommendedName>
        <fullName evidence="3">DUF4034 domain-containing protein</fullName>
    </recommendedName>
</protein>
<organism evidence="1 2">
    <name type="scientific">Solihabitans fulvus</name>
    <dbReference type="NCBI Taxonomy" id="1892852"/>
    <lineage>
        <taxon>Bacteria</taxon>
        <taxon>Bacillati</taxon>
        <taxon>Actinomycetota</taxon>
        <taxon>Actinomycetes</taxon>
        <taxon>Pseudonocardiales</taxon>
        <taxon>Pseudonocardiaceae</taxon>
        <taxon>Solihabitans</taxon>
    </lineage>
</organism>
<reference evidence="1 2" key="1">
    <citation type="submission" date="2019-09" db="EMBL/GenBank/DDBJ databases">
        <title>Goodfellowia gen. nov., a new genus of the Pseudonocardineae related to Actinoalloteichus, containing Goodfellowia coeruleoviolacea gen. nov., comb. nov. gen. nov., comb. nov.</title>
        <authorList>
            <person name="Labeda D."/>
        </authorList>
    </citation>
    <scope>NUCLEOTIDE SEQUENCE [LARGE SCALE GENOMIC DNA]</scope>
    <source>
        <strain evidence="1 2">AN110305</strain>
    </source>
</reference>
<evidence type="ECO:0008006" key="3">
    <source>
        <dbReference type="Google" id="ProtNLM"/>
    </source>
</evidence>
<dbReference type="RefSeq" id="WP_149852558.1">
    <property type="nucleotide sequence ID" value="NZ_VUOB01000052.1"/>
</dbReference>
<reference evidence="1 2" key="2">
    <citation type="submission" date="2019-09" db="EMBL/GenBank/DDBJ databases">
        <authorList>
            <person name="Jin C."/>
        </authorList>
    </citation>
    <scope>NUCLEOTIDE SEQUENCE [LARGE SCALE GENOMIC DNA]</scope>
    <source>
        <strain evidence="1 2">AN110305</strain>
    </source>
</reference>
<dbReference type="AlphaFoldDB" id="A0A5B2X0H8"/>
<proteinExistence type="predicted"/>
<comment type="caution">
    <text evidence="1">The sequence shown here is derived from an EMBL/GenBank/DDBJ whole genome shotgun (WGS) entry which is preliminary data.</text>
</comment>
<sequence length="313" mass="34769">MIIDRTFRDPVLDAAVAEVRDGHLRAATTVLAECRDQPELRALRAEVLSDELIGQAQKIAASATENEDPDLALLAGRAFIAEAWAVRGGGWATSVGEDRFKVFHSTLRRAVQPLHEAAALLPHDPAPWANLLAVGMGLQVDREQIDKIWREVTDRCGTFYPAHWYSVQIRAAKWHGSDAEMLAFARERVARAPMGHPLAAMVPLAHFEIFLSRRQEAAQRHDRRAAARLGGKYFGEVHGEIADASDRWLVEPRPHPRSLQAHNLFAAAFCLAGDAARAHTHLRGMGDRLHSVPWGYLGENAAAEYQRVAEQYH</sequence>
<evidence type="ECO:0000313" key="1">
    <source>
        <dbReference type="EMBL" id="KAA2256369.1"/>
    </source>
</evidence>
<dbReference type="OrthoDB" id="3284019at2"/>
<accession>A0A5B2X0H8</accession>
<keyword evidence="2" id="KW-1185">Reference proteome</keyword>
<dbReference type="EMBL" id="VUOB01000052">
    <property type="protein sequence ID" value="KAA2256369.1"/>
    <property type="molecule type" value="Genomic_DNA"/>
</dbReference>
<gene>
    <name evidence="1" type="ORF">F0L68_26685</name>
</gene>